<dbReference type="Proteomes" id="UP000612893">
    <property type="component" value="Unassembled WGS sequence"/>
</dbReference>
<accession>A0A934K9C1</accession>
<gene>
    <name evidence="1" type="ORF">JF922_21855</name>
</gene>
<protein>
    <recommendedName>
        <fullName evidence="3">SCP2 domain-containing protein</fullName>
    </recommendedName>
</protein>
<comment type="caution">
    <text evidence="1">The sequence shown here is derived from an EMBL/GenBank/DDBJ whole genome shotgun (WGS) entry which is preliminary data.</text>
</comment>
<evidence type="ECO:0000313" key="1">
    <source>
        <dbReference type="EMBL" id="MBJ7600700.1"/>
    </source>
</evidence>
<dbReference type="AlphaFoldDB" id="A0A934K9C1"/>
<proteinExistence type="predicted"/>
<dbReference type="RefSeq" id="WP_338204644.1">
    <property type="nucleotide sequence ID" value="NZ_JAEKNR010000217.1"/>
</dbReference>
<sequence length="153" mass="16421">MSLVEYADGEDASAFAQMLGGLIEANVDGRPEKRRDFESLRARVGVYVTDIEEGVTLEFLGGRLLVHNGLQPGRDLTIRADAGTVMQLSSVSIGFARMPNYLDSTGREVVAKMLRGRLKIDGLLGNLTTLNQVTRLFSVQGGGEGPVPAEGAR</sequence>
<evidence type="ECO:0008006" key="3">
    <source>
        <dbReference type="Google" id="ProtNLM"/>
    </source>
</evidence>
<organism evidence="1 2">
    <name type="scientific">Candidatus Nephthysia bennettiae</name>
    <dbReference type="NCBI Taxonomy" id="3127016"/>
    <lineage>
        <taxon>Bacteria</taxon>
        <taxon>Bacillati</taxon>
        <taxon>Candidatus Dormiibacterota</taxon>
        <taxon>Candidatus Dormibacteria</taxon>
        <taxon>Candidatus Dormibacterales</taxon>
        <taxon>Candidatus Dormibacteraceae</taxon>
        <taxon>Candidatus Nephthysia</taxon>
    </lineage>
</organism>
<dbReference type="EMBL" id="JAEKNR010000217">
    <property type="protein sequence ID" value="MBJ7600700.1"/>
    <property type="molecule type" value="Genomic_DNA"/>
</dbReference>
<reference evidence="1" key="1">
    <citation type="submission" date="2020-10" db="EMBL/GenBank/DDBJ databases">
        <title>Ca. Dormibacterota MAGs.</title>
        <authorList>
            <person name="Montgomery K."/>
        </authorList>
    </citation>
    <scope>NUCLEOTIDE SEQUENCE [LARGE SCALE GENOMIC DNA]</scope>
    <source>
        <strain evidence="1">SC8812_S17_10</strain>
    </source>
</reference>
<evidence type="ECO:0000313" key="2">
    <source>
        <dbReference type="Proteomes" id="UP000612893"/>
    </source>
</evidence>
<name>A0A934K9C1_9BACT</name>
<keyword evidence="2" id="KW-1185">Reference proteome</keyword>